<protein>
    <submittedName>
        <fullName evidence="3">2TM domain-containing protein</fullName>
    </submittedName>
</protein>
<reference evidence="4" key="1">
    <citation type="journal article" date="2019" name="Int. J. Syst. Evol. Microbiol.">
        <title>The Global Catalogue of Microorganisms (GCM) 10K type strain sequencing project: providing services to taxonomists for standard genome sequencing and annotation.</title>
        <authorList>
            <consortium name="The Broad Institute Genomics Platform"/>
            <consortium name="The Broad Institute Genome Sequencing Center for Infectious Disease"/>
            <person name="Wu L."/>
            <person name="Ma J."/>
        </authorList>
    </citation>
    <scope>NUCLEOTIDE SEQUENCE [LARGE SCALE GENOMIC DNA]</scope>
    <source>
        <strain evidence="4">CCUG 61485</strain>
    </source>
</reference>
<name>A0ABW3Y425_9FLAO</name>
<sequence>MEDRNKIDRYLEAQKQVEEIKGFYIHLIVYIIVNAFIVYGILSSVGFDQLNFWTFSTAIFWGIGLFFHGYHVFGKNLLFGKKWEEKKIKELMDKDKSEFWE</sequence>
<keyword evidence="1" id="KW-0812">Transmembrane</keyword>
<feature type="transmembrane region" description="Helical" evidence="1">
    <location>
        <begin position="23"/>
        <end position="46"/>
    </location>
</feature>
<evidence type="ECO:0000259" key="2">
    <source>
        <dbReference type="Pfam" id="PF13239"/>
    </source>
</evidence>
<evidence type="ECO:0000313" key="4">
    <source>
        <dbReference type="Proteomes" id="UP001597201"/>
    </source>
</evidence>
<keyword evidence="1" id="KW-0472">Membrane</keyword>
<dbReference type="Proteomes" id="UP001597201">
    <property type="component" value="Unassembled WGS sequence"/>
</dbReference>
<evidence type="ECO:0000313" key="3">
    <source>
        <dbReference type="EMBL" id="MFD1316581.1"/>
    </source>
</evidence>
<dbReference type="Pfam" id="PF13239">
    <property type="entry name" value="2TM"/>
    <property type="match status" value="1"/>
</dbReference>
<comment type="caution">
    <text evidence="3">The sequence shown here is derived from an EMBL/GenBank/DDBJ whole genome shotgun (WGS) entry which is preliminary data.</text>
</comment>
<evidence type="ECO:0000256" key="1">
    <source>
        <dbReference type="SAM" id="Phobius"/>
    </source>
</evidence>
<feature type="transmembrane region" description="Helical" evidence="1">
    <location>
        <begin position="52"/>
        <end position="73"/>
    </location>
</feature>
<dbReference type="RefSeq" id="WP_377179695.1">
    <property type="nucleotide sequence ID" value="NZ_JBHTMY010000003.1"/>
</dbReference>
<dbReference type="EMBL" id="JBHTMY010000003">
    <property type="protein sequence ID" value="MFD1316581.1"/>
    <property type="molecule type" value="Genomic_DNA"/>
</dbReference>
<gene>
    <name evidence="3" type="ORF">ACFQ39_13225</name>
</gene>
<organism evidence="3 4">
    <name type="scientific">Namhaeicola litoreus</name>
    <dbReference type="NCBI Taxonomy" id="1052145"/>
    <lineage>
        <taxon>Bacteria</taxon>
        <taxon>Pseudomonadati</taxon>
        <taxon>Bacteroidota</taxon>
        <taxon>Flavobacteriia</taxon>
        <taxon>Flavobacteriales</taxon>
        <taxon>Flavobacteriaceae</taxon>
        <taxon>Namhaeicola</taxon>
    </lineage>
</organism>
<keyword evidence="1" id="KW-1133">Transmembrane helix</keyword>
<dbReference type="InterPro" id="IPR025698">
    <property type="entry name" value="2TM_dom"/>
</dbReference>
<keyword evidence="4" id="KW-1185">Reference proteome</keyword>
<feature type="domain" description="2TM" evidence="2">
    <location>
        <begin position="12"/>
        <end position="93"/>
    </location>
</feature>
<accession>A0ABW3Y425</accession>
<proteinExistence type="predicted"/>